<reference evidence="1 2" key="1">
    <citation type="journal article" date="1998" name="Science">
        <title>Genome sequence of the nematode C. elegans: a platform for investigating biology.</title>
        <authorList>
            <consortium name="The C. elegans sequencing consortium"/>
            <person name="Sulson J.E."/>
            <person name="Waterston R."/>
        </authorList>
    </citation>
    <scope>NUCLEOTIDE SEQUENCE [LARGE SCALE GENOMIC DNA]</scope>
    <source>
        <strain evidence="1 2">Bristol N2</strain>
    </source>
</reference>
<dbReference type="STRING" id="6239.R07C3.6.1"/>
<dbReference type="AGR" id="WB:WBGene00019922"/>
<dbReference type="GeneID" id="187668"/>
<name>O16771_CAEEL</name>
<dbReference type="PIR" id="T32132">
    <property type="entry name" value="T32132"/>
</dbReference>
<gene>
    <name evidence="1 3" type="primary">fbxc-28</name>
    <name evidence="1" type="ORF">CELE_R07C3.6</name>
    <name evidence="3" type="ORF">R07C3.6</name>
</gene>
<dbReference type="InterPro" id="IPR021942">
    <property type="entry name" value="DUF3557"/>
</dbReference>
<dbReference type="WormBase" id="R07C3.6">
    <property type="protein sequence ID" value="CE12532"/>
    <property type="gene ID" value="WBGene00019922"/>
    <property type="gene designation" value="fbxc-28"/>
</dbReference>
<dbReference type="OMA" id="WIILPAN"/>
<dbReference type="KEGG" id="cel:CELE_R07C3.6"/>
<dbReference type="EMBL" id="BX284602">
    <property type="protein sequence ID" value="CCD66379.1"/>
    <property type="molecule type" value="Genomic_DNA"/>
</dbReference>
<evidence type="ECO:0000313" key="1">
    <source>
        <dbReference type="EMBL" id="CCD66379.1"/>
    </source>
</evidence>
<dbReference type="PhylomeDB" id="O16771"/>
<dbReference type="Pfam" id="PF12078">
    <property type="entry name" value="DUF3557"/>
    <property type="match status" value="1"/>
</dbReference>
<dbReference type="RefSeq" id="NP_493852.1">
    <property type="nucleotide sequence ID" value="NM_061451.3"/>
</dbReference>
<dbReference type="PaxDb" id="6239-R07C3.6"/>
<dbReference type="eggNOG" id="ENOG502TJKE">
    <property type="taxonomic scope" value="Eukaryota"/>
</dbReference>
<sequence>MLLAYQSVIASITYLNPNIRFQLSRRCPSLKSAEKSAPLFINKLKLCTNSVVVNDISYEVDVYKTSEAVLLTYNTDLDVFGSIDFDLEIEEQNEILLDHRTYMAERMRLEREVLGLMTHSRNPNADLSRLMEINRLNKIRIQAREDRREVPNTPPEPPLVQVIEFAVMETDNYGDCLENEQLTYDRKLHDAVKYIMEKLFCGRKTPVHLSTLSINSFGILRIPLNMRFKIRHLKLVSGHANEIASKIRPIIEDSSFPLKSIIIKDPVEFDDPIYHSTQLLVLRHQLENRSPRFLNVKVLPNQLYVTTKILNWVQQARPVGTCWEFVGIDKNSKRQCVQKLMQIPGAMRALHTKLCWIILPANDDSEIHVTVAQDKINSKQFSIKLTVY</sequence>
<dbReference type="UCSC" id="R07C3.6">
    <property type="organism name" value="c. elegans"/>
</dbReference>
<organism evidence="1 2">
    <name type="scientific">Caenorhabditis elegans</name>
    <dbReference type="NCBI Taxonomy" id="6239"/>
    <lineage>
        <taxon>Eukaryota</taxon>
        <taxon>Metazoa</taxon>
        <taxon>Ecdysozoa</taxon>
        <taxon>Nematoda</taxon>
        <taxon>Chromadorea</taxon>
        <taxon>Rhabditida</taxon>
        <taxon>Rhabditina</taxon>
        <taxon>Rhabditomorpha</taxon>
        <taxon>Rhabditoidea</taxon>
        <taxon>Rhabditidae</taxon>
        <taxon>Peloderinae</taxon>
        <taxon>Caenorhabditis</taxon>
    </lineage>
</organism>
<dbReference type="PANTHER" id="PTHR31379">
    <property type="entry name" value="F-BOX C PROTEIN-RELATED-RELATED"/>
    <property type="match status" value="1"/>
</dbReference>
<evidence type="ECO:0000313" key="2">
    <source>
        <dbReference type="Proteomes" id="UP000001940"/>
    </source>
</evidence>
<dbReference type="CTD" id="187668"/>
<accession>O16771</accession>
<dbReference type="HOGENOM" id="CLU_042576_2_0_1"/>
<dbReference type="Proteomes" id="UP000001940">
    <property type="component" value="Chromosome II"/>
</dbReference>
<protein>
    <submittedName>
        <fullName evidence="1">F-box C protein</fullName>
    </submittedName>
</protein>
<dbReference type="Bgee" id="WBGene00019922">
    <property type="expression patterns" value="Expressed in embryo and 4 other cell types or tissues"/>
</dbReference>
<dbReference type="InParanoid" id="O16771"/>
<keyword evidence="2" id="KW-1185">Reference proteome</keyword>
<proteinExistence type="predicted"/>
<dbReference type="OrthoDB" id="5880605at2759"/>
<evidence type="ECO:0000313" key="3">
    <source>
        <dbReference type="WormBase" id="R07C3.6"/>
    </source>
</evidence>
<dbReference type="FunCoup" id="O16771">
    <property type="interactions" value="904"/>
</dbReference>
<dbReference type="PANTHER" id="PTHR31379:SF1">
    <property type="entry name" value="F-BOX C PROTEIN-RELATED"/>
    <property type="match status" value="1"/>
</dbReference>
<dbReference type="AlphaFoldDB" id="O16771"/>